<dbReference type="Gene3D" id="3.30.200.20">
    <property type="entry name" value="Phosphorylase Kinase, domain 1"/>
    <property type="match status" value="1"/>
</dbReference>
<feature type="region of interest" description="Disordered" evidence="3">
    <location>
        <begin position="161"/>
        <end position="188"/>
    </location>
</feature>
<gene>
    <name evidence="5" type="ORF">OCBIM_22032414mg</name>
</gene>
<dbReference type="Pfam" id="PF14786">
    <property type="entry name" value="Death_2"/>
    <property type="match status" value="1"/>
</dbReference>
<name>A0A0L8GKV0_OCTBM</name>
<evidence type="ECO:0000256" key="1">
    <source>
        <dbReference type="PROSITE-ProRule" id="PRU10141"/>
    </source>
</evidence>
<feature type="region of interest" description="Disordered" evidence="3">
    <location>
        <begin position="48"/>
        <end position="71"/>
    </location>
</feature>
<dbReference type="OrthoDB" id="4062651at2759"/>
<evidence type="ECO:0000313" key="5">
    <source>
        <dbReference type="EMBL" id="KOF77185.1"/>
    </source>
</evidence>
<dbReference type="SUPFAM" id="SSF56112">
    <property type="entry name" value="Protein kinase-like (PK-like)"/>
    <property type="match status" value="1"/>
</dbReference>
<keyword evidence="2" id="KW-0175">Coiled coil</keyword>
<dbReference type="PANTHER" id="PTHR47975">
    <property type="entry name" value="S-LOCUS LECTIN KINASE FAMILY PROTEIN"/>
    <property type="match status" value="1"/>
</dbReference>
<feature type="compositionally biased region" description="Polar residues" evidence="3">
    <location>
        <begin position="48"/>
        <end position="63"/>
    </location>
</feature>
<feature type="coiled-coil region" evidence="2">
    <location>
        <begin position="303"/>
        <end position="330"/>
    </location>
</feature>
<sequence>MHRNISVNEDTLLRVLPVSVIRHLSNLLDPNDVWELLLENIPLHIDQQNSPPRYTAQDAQNIQDRSRRSAKSPTRIILEDWGMQNPRIKHLMKALMDSDLVAAADYVAVDVLKGSSVKQSNCIGENRDIYLGRQISPVSNQNNFDTPSNKTTNCCEKRIMQSLPQEHSERRNTSIDNSSRRSSSDVSELPTIEMRSVLHYSVSSLAQQSSFPVGQPNPFAEAFTKKATENDDTPAVLKQLLNLHIAGNDEAFSKIEYSLLEEITNNFDDCSLSDGGRLLGSGGFGSVYLGIEGKEHVAVKRLYDTTNDLVKQFETELNVLKNANVLLDRDFIPKVGDFATARPGPMGNNTTTVSTAIVMGTSAYQAPEARLHDISAKLDSFGFGVKSHILENFEETDFNGCVDQEAGRWSLALVSSIYQIAMECLQERKKKRVTVGEILPRLEKLENC</sequence>
<dbReference type="InterPro" id="IPR017441">
    <property type="entry name" value="Protein_kinase_ATP_BS"/>
</dbReference>
<feature type="domain" description="Tyrosine-protein kinase catalytic" evidence="4">
    <location>
        <begin position="276"/>
        <end position="442"/>
    </location>
</feature>
<keyword evidence="1" id="KW-0067">ATP-binding</keyword>
<feature type="binding site" evidence="1">
    <location>
        <position position="300"/>
    </location>
    <ligand>
        <name>ATP</name>
        <dbReference type="ChEBI" id="CHEBI:30616"/>
    </ligand>
</feature>
<organism evidence="5">
    <name type="scientific">Octopus bimaculoides</name>
    <name type="common">California two-spotted octopus</name>
    <dbReference type="NCBI Taxonomy" id="37653"/>
    <lineage>
        <taxon>Eukaryota</taxon>
        <taxon>Metazoa</taxon>
        <taxon>Spiralia</taxon>
        <taxon>Lophotrochozoa</taxon>
        <taxon>Mollusca</taxon>
        <taxon>Cephalopoda</taxon>
        <taxon>Coleoidea</taxon>
        <taxon>Octopodiformes</taxon>
        <taxon>Octopoda</taxon>
        <taxon>Incirrata</taxon>
        <taxon>Octopodidae</taxon>
        <taxon>Octopus</taxon>
    </lineage>
</organism>
<dbReference type="InterPro" id="IPR011009">
    <property type="entry name" value="Kinase-like_dom_sf"/>
</dbReference>
<dbReference type="STRING" id="37653.A0A0L8GKV0"/>
<accession>A0A0L8GKV0</accession>
<evidence type="ECO:0000256" key="2">
    <source>
        <dbReference type="SAM" id="Coils"/>
    </source>
</evidence>
<feature type="compositionally biased region" description="Basic and acidic residues" evidence="3">
    <location>
        <begin position="166"/>
        <end position="183"/>
    </location>
</feature>
<reference evidence="5" key="1">
    <citation type="submission" date="2015-07" db="EMBL/GenBank/DDBJ databases">
        <title>MeaNS - Measles Nucleotide Surveillance Program.</title>
        <authorList>
            <person name="Tran T."/>
            <person name="Druce J."/>
        </authorList>
    </citation>
    <scope>NUCLEOTIDE SEQUENCE</scope>
    <source>
        <strain evidence="5">UCB-OBI-ISO-001</strain>
        <tissue evidence="5">Gonad</tissue>
    </source>
</reference>
<dbReference type="SUPFAM" id="SSF47986">
    <property type="entry name" value="DEATH domain"/>
    <property type="match status" value="1"/>
</dbReference>
<dbReference type="InterPro" id="IPR029397">
    <property type="entry name" value="Tube_Death"/>
</dbReference>
<dbReference type="PANTHER" id="PTHR47975:SF31">
    <property type="entry name" value="OS11G0274700 PROTEIN"/>
    <property type="match status" value="1"/>
</dbReference>
<protein>
    <recommendedName>
        <fullName evidence="4">Tyrosine-protein kinase catalytic domain-containing protein</fullName>
    </recommendedName>
</protein>
<dbReference type="AlphaFoldDB" id="A0A0L8GKV0"/>
<proteinExistence type="predicted"/>
<dbReference type="SMART" id="SM00219">
    <property type="entry name" value="TyrKc"/>
    <property type="match status" value="1"/>
</dbReference>
<dbReference type="InterPro" id="IPR011029">
    <property type="entry name" value="DEATH-like_dom_sf"/>
</dbReference>
<evidence type="ECO:0000256" key="3">
    <source>
        <dbReference type="SAM" id="MobiDB-lite"/>
    </source>
</evidence>
<dbReference type="Gene3D" id="1.10.510.10">
    <property type="entry name" value="Transferase(Phosphotransferase) domain 1"/>
    <property type="match status" value="1"/>
</dbReference>
<evidence type="ECO:0000259" key="4">
    <source>
        <dbReference type="SMART" id="SM00219"/>
    </source>
</evidence>
<dbReference type="EMBL" id="KQ421532">
    <property type="protein sequence ID" value="KOF77185.1"/>
    <property type="molecule type" value="Genomic_DNA"/>
</dbReference>
<dbReference type="GO" id="GO:0004713">
    <property type="term" value="F:protein tyrosine kinase activity"/>
    <property type="evidence" value="ECO:0007669"/>
    <property type="project" value="InterPro"/>
</dbReference>
<dbReference type="Gene3D" id="1.10.533.10">
    <property type="entry name" value="Death Domain, Fas"/>
    <property type="match status" value="1"/>
</dbReference>
<keyword evidence="1" id="KW-0547">Nucleotide-binding</keyword>
<dbReference type="InterPro" id="IPR020635">
    <property type="entry name" value="Tyr_kinase_cat_dom"/>
</dbReference>
<dbReference type="GO" id="GO:0005524">
    <property type="term" value="F:ATP binding"/>
    <property type="evidence" value="ECO:0007669"/>
    <property type="project" value="UniProtKB-UniRule"/>
</dbReference>
<dbReference type="PROSITE" id="PS00107">
    <property type="entry name" value="PROTEIN_KINASE_ATP"/>
    <property type="match status" value="1"/>
</dbReference>